<dbReference type="Proteomes" id="UP000318585">
    <property type="component" value="Unassembled WGS sequence"/>
</dbReference>
<sequence length="234" mass="27362">MKNTLLHFLYSFCIILLLVNAIVTHHDNNVLESRINTLNKNGIDFNSEKTFKEDYYIKQQSSDTTLLLVVFPIIVGFVALFTFANVVQKFRTTKTEIENDIKEKEAKWDKQHKRLSKLELDLYFQIANNYSDKAKKHEEENNLKSYISISMCALEKYAQVIKVCDNIIYKQRVLNLLNSSVDYDYTLLKDTENIFEISDLDYSVYKIRVAAISEALDSERLQMFNTILSKIKII</sequence>
<organism evidence="2 3">
    <name type="scientific">Flavobacterium franklandianum</name>
    <dbReference type="NCBI Taxonomy" id="2594430"/>
    <lineage>
        <taxon>Bacteria</taxon>
        <taxon>Pseudomonadati</taxon>
        <taxon>Bacteroidota</taxon>
        <taxon>Flavobacteriia</taxon>
        <taxon>Flavobacteriales</taxon>
        <taxon>Flavobacteriaceae</taxon>
        <taxon>Flavobacterium</taxon>
    </lineage>
</organism>
<feature type="transmembrane region" description="Helical" evidence="1">
    <location>
        <begin position="66"/>
        <end position="87"/>
    </location>
</feature>
<evidence type="ECO:0000313" key="2">
    <source>
        <dbReference type="EMBL" id="TRX15888.1"/>
    </source>
</evidence>
<dbReference type="AlphaFoldDB" id="A0A553C5W2"/>
<evidence type="ECO:0000313" key="3">
    <source>
        <dbReference type="Proteomes" id="UP000318585"/>
    </source>
</evidence>
<name>A0A553C5W2_9FLAO</name>
<proteinExistence type="predicted"/>
<keyword evidence="1" id="KW-1133">Transmembrane helix</keyword>
<keyword evidence="1" id="KW-0472">Membrane</keyword>
<dbReference type="EMBL" id="VJZR01000028">
    <property type="protein sequence ID" value="TRX15888.1"/>
    <property type="molecule type" value="Genomic_DNA"/>
</dbReference>
<accession>A0A553C5W2</accession>
<protein>
    <submittedName>
        <fullName evidence="2">Uncharacterized protein</fullName>
    </submittedName>
</protein>
<comment type="caution">
    <text evidence="2">The sequence shown here is derived from an EMBL/GenBank/DDBJ whole genome shotgun (WGS) entry which is preliminary data.</text>
</comment>
<dbReference type="RefSeq" id="WP_144072160.1">
    <property type="nucleotide sequence ID" value="NZ_VJZR01000028.1"/>
</dbReference>
<keyword evidence="3" id="KW-1185">Reference proteome</keyword>
<reference evidence="2 3" key="1">
    <citation type="submission" date="2019-07" db="EMBL/GenBank/DDBJ databases">
        <title>Novel species of Flavobacterium.</title>
        <authorList>
            <person name="Liu Q."/>
            <person name="Xin Y.-H."/>
        </authorList>
    </citation>
    <scope>NUCLEOTIDE SEQUENCE [LARGE SCALE GENOMIC DNA]</scope>
    <source>
        <strain evidence="2 3">LB3P56</strain>
    </source>
</reference>
<gene>
    <name evidence="2" type="ORF">FNW17_15840</name>
</gene>
<keyword evidence="1" id="KW-0812">Transmembrane</keyword>
<evidence type="ECO:0000256" key="1">
    <source>
        <dbReference type="SAM" id="Phobius"/>
    </source>
</evidence>